<evidence type="ECO:0000313" key="1">
    <source>
        <dbReference type="EMBL" id="EMI53633.1"/>
    </source>
</evidence>
<keyword evidence="2" id="KW-1185">Reference proteome</keyword>
<evidence type="ECO:0000313" key="2">
    <source>
        <dbReference type="Proteomes" id="UP000011885"/>
    </source>
</evidence>
<comment type="caution">
    <text evidence="1">The sequence shown here is derived from an EMBL/GenBank/DDBJ whole genome shotgun (WGS) entry which is preliminary data.</text>
</comment>
<dbReference type="AlphaFoldDB" id="M5UCA9"/>
<sequence length="58" mass="6448">MSVIESVVVVRKKTPGLRAGCFILFRRFEPESSASSHVEDVPSQSIQPIAFKCCRHVS</sequence>
<dbReference type="EMBL" id="ANOH01000341">
    <property type="protein sequence ID" value="EMI53633.1"/>
    <property type="molecule type" value="Genomic_DNA"/>
</dbReference>
<reference evidence="1 2" key="1">
    <citation type="journal article" date="2013" name="Mar. Genomics">
        <title>Expression of sulfatases in Rhodopirellula baltica and the diversity of sulfatases in the genus Rhodopirellula.</title>
        <authorList>
            <person name="Wegner C.E."/>
            <person name="Richter-Heitmann T."/>
            <person name="Klindworth A."/>
            <person name="Klockow C."/>
            <person name="Richter M."/>
            <person name="Achstetter T."/>
            <person name="Glockner F.O."/>
            <person name="Harder J."/>
        </authorList>
    </citation>
    <scope>NUCLEOTIDE SEQUENCE [LARGE SCALE GENOMIC DNA]</scope>
    <source>
        <strain evidence="1 2">SM41</strain>
    </source>
</reference>
<dbReference type="Proteomes" id="UP000011885">
    <property type="component" value="Unassembled WGS sequence"/>
</dbReference>
<gene>
    <name evidence="1" type="ORF">RSSM_04973</name>
</gene>
<name>M5UCA9_9BACT</name>
<organism evidence="1 2">
    <name type="scientific">Rhodopirellula sallentina SM41</name>
    <dbReference type="NCBI Taxonomy" id="1263870"/>
    <lineage>
        <taxon>Bacteria</taxon>
        <taxon>Pseudomonadati</taxon>
        <taxon>Planctomycetota</taxon>
        <taxon>Planctomycetia</taxon>
        <taxon>Pirellulales</taxon>
        <taxon>Pirellulaceae</taxon>
        <taxon>Rhodopirellula</taxon>
    </lineage>
</organism>
<proteinExistence type="predicted"/>
<protein>
    <submittedName>
        <fullName evidence="1">Uncharacterized protein</fullName>
    </submittedName>
</protein>
<accession>M5UCA9</accession>